<proteinExistence type="predicted"/>
<dbReference type="EMBL" id="JZRB01000039">
    <property type="protein sequence ID" value="KJV29127.1"/>
    <property type="molecule type" value="Genomic_DNA"/>
</dbReference>
<keyword evidence="3" id="KW-1185">Reference proteome</keyword>
<evidence type="ECO:0000313" key="3">
    <source>
        <dbReference type="Proteomes" id="UP000033651"/>
    </source>
</evidence>
<protein>
    <recommendedName>
        <fullName evidence="1">Polymerase beta nucleotidyltransferase domain-containing protein</fullName>
    </recommendedName>
</protein>
<dbReference type="InterPro" id="IPR043519">
    <property type="entry name" value="NT_sf"/>
</dbReference>
<reference evidence="2 3" key="1">
    <citation type="submission" date="2015-03" db="EMBL/GenBank/DDBJ databases">
        <title>Draft genome sequence of Luteibacter yeojuensis strain SU11.</title>
        <authorList>
            <person name="Sulaiman J."/>
            <person name="Priya K."/>
            <person name="Chan K.-G."/>
        </authorList>
    </citation>
    <scope>NUCLEOTIDE SEQUENCE [LARGE SCALE GENOMIC DNA]</scope>
    <source>
        <strain evidence="2 3">SU11</strain>
    </source>
</reference>
<dbReference type="PATRIC" id="fig|345309.4.peg.2853"/>
<dbReference type="Proteomes" id="UP000033651">
    <property type="component" value="Unassembled WGS sequence"/>
</dbReference>
<dbReference type="Gene3D" id="3.30.460.10">
    <property type="entry name" value="Beta Polymerase, domain 2"/>
    <property type="match status" value="1"/>
</dbReference>
<comment type="caution">
    <text evidence="2">The sequence shown here is derived from an EMBL/GenBank/DDBJ whole genome shotgun (WGS) entry which is preliminary data.</text>
</comment>
<dbReference type="RefSeq" id="WP_045830663.1">
    <property type="nucleotide sequence ID" value="NZ_JZRB01000039.1"/>
</dbReference>
<dbReference type="InterPro" id="IPR041633">
    <property type="entry name" value="Polbeta"/>
</dbReference>
<dbReference type="Pfam" id="PF18765">
    <property type="entry name" value="Polbeta"/>
    <property type="match status" value="1"/>
</dbReference>
<sequence>MTPDIEIEAPQWRIVSGILRKHVSALDVFAFGSRARRTAKPFSDLDLVIMTETPLPIAVIAALSEAFSESDLPWKVDVVDWAATNQEFRAIIDRGKVLLQRGSAAGSHP</sequence>
<dbReference type="CDD" id="cd05403">
    <property type="entry name" value="NT_KNTase_like"/>
    <property type="match status" value="1"/>
</dbReference>
<dbReference type="SUPFAM" id="SSF81301">
    <property type="entry name" value="Nucleotidyltransferase"/>
    <property type="match status" value="1"/>
</dbReference>
<feature type="domain" description="Polymerase beta nucleotidyltransferase" evidence="1">
    <location>
        <begin position="18"/>
        <end position="101"/>
    </location>
</feature>
<name>A0A0F3KDR2_9GAMM</name>
<gene>
    <name evidence="2" type="ORF">VI08_16205</name>
</gene>
<evidence type="ECO:0000259" key="1">
    <source>
        <dbReference type="Pfam" id="PF18765"/>
    </source>
</evidence>
<dbReference type="AlphaFoldDB" id="A0A0F3KDR2"/>
<evidence type="ECO:0000313" key="2">
    <source>
        <dbReference type="EMBL" id="KJV29127.1"/>
    </source>
</evidence>
<organism evidence="2 3">
    <name type="scientific">Luteibacter yeojuensis</name>
    <dbReference type="NCBI Taxonomy" id="345309"/>
    <lineage>
        <taxon>Bacteria</taxon>
        <taxon>Pseudomonadati</taxon>
        <taxon>Pseudomonadota</taxon>
        <taxon>Gammaproteobacteria</taxon>
        <taxon>Lysobacterales</taxon>
        <taxon>Rhodanobacteraceae</taxon>
        <taxon>Luteibacter</taxon>
    </lineage>
</organism>
<accession>A0A0F3KDR2</accession>